<reference evidence="1 2" key="1">
    <citation type="submission" date="2020-10" db="EMBL/GenBank/DDBJ databases">
        <title>Phylogeny of dyella-like bacteria.</title>
        <authorList>
            <person name="Fu J."/>
        </authorList>
    </citation>
    <scope>NUCLEOTIDE SEQUENCE [LARGE SCALE GENOMIC DNA]</scope>
    <source>
        <strain evidence="1 2">BB4</strain>
    </source>
</reference>
<comment type="caution">
    <text evidence="1">The sequence shown here is derived from an EMBL/GenBank/DDBJ whole genome shotgun (WGS) entry which is preliminary data.</text>
</comment>
<sequence>MMFVEPSTRRLMTNQADAQGLLKPEHGVFTGRLPDDVPFANSSVTWAGVHWVQLNWPAPDDGGQRRAVMAHESFHRIQDDLGLAPAPEGSNAHLDTMQGRYLMQLEWRALSAALAATDDKLRRQHAEDALVFRAVRYQHFAGAAQSERALERNEGLAEYTGIAVGATTPAERLSLTQNDLVSHVSAPSFVRSFAYATGPAYGLLLDRYAPAWRKAIRAHEVGLSELLVGALGFKAGAVTDAQAEQRAAAYDGAALLAAEQSREQQHQQQVAKYKAALVDGALLVLPLNKPQVMFNPSTLVPLGDAGTVYPTMRVLSDWGSIEVREGALLSADWKHLTVAAPGKNAAKQGTIEGAGWTLHLAEGWQLDQGARPGDMTLNLIHQGAH</sequence>
<evidence type="ECO:0000313" key="1">
    <source>
        <dbReference type="EMBL" id="MFK2917855.1"/>
    </source>
</evidence>
<evidence type="ECO:0000313" key="2">
    <source>
        <dbReference type="Proteomes" id="UP001620408"/>
    </source>
</evidence>
<protein>
    <recommendedName>
        <fullName evidence="3">DUF4157 domain-containing protein</fullName>
    </recommendedName>
</protein>
<accession>A0ABW8K5I1</accession>
<dbReference type="Proteomes" id="UP001620408">
    <property type="component" value="Unassembled WGS sequence"/>
</dbReference>
<name>A0ABW8K5I1_9GAMM</name>
<organism evidence="1 2">
    <name type="scientific">Dyella koreensis</name>
    <dbReference type="NCBI Taxonomy" id="311235"/>
    <lineage>
        <taxon>Bacteria</taxon>
        <taxon>Pseudomonadati</taxon>
        <taxon>Pseudomonadota</taxon>
        <taxon>Gammaproteobacteria</taxon>
        <taxon>Lysobacterales</taxon>
        <taxon>Rhodanobacteraceae</taxon>
        <taxon>Dyella</taxon>
    </lineage>
</organism>
<dbReference type="EMBL" id="JADIKD010000010">
    <property type="protein sequence ID" value="MFK2917855.1"/>
    <property type="molecule type" value="Genomic_DNA"/>
</dbReference>
<proteinExistence type="predicted"/>
<keyword evidence="2" id="KW-1185">Reference proteome</keyword>
<evidence type="ECO:0008006" key="3">
    <source>
        <dbReference type="Google" id="ProtNLM"/>
    </source>
</evidence>
<gene>
    <name evidence="1" type="ORF">ISS97_11335</name>
</gene>